<sequence length="266" mass="27812">MSLPLMGVFAVTRLELRRLFVRPLAWVLAALTLALLAWRFVLLLGGFLASQIKLAALPGGPGYTDLVGIPMLSSILTGGILPFGVAELALVIVPLLAMSTLAGERSNGTLPLWFAAGLPASHIVLGKYFALMLWLLMWLALALLMPLSLAHGVTLDWGKLASASLGLLLMLATLAAIGVACSAFTTLPAMAAATSLTLGLALAGVNLGAQMAGVGNGFFNWLSMSDHLESLLRGLVSSADVLWFVLVIAVALALATQRLASERERG</sequence>
<protein>
    <submittedName>
        <fullName evidence="2">ABC transporter permease</fullName>
    </submittedName>
</protein>
<gene>
    <name evidence="2" type="ORF">ACFO5W_06130</name>
</gene>
<feature type="transmembrane region" description="Helical" evidence="1">
    <location>
        <begin position="161"/>
        <end position="184"/>
    </location>
</feature>
<feature type="transmembrane region" description="Helical" evidence="1">
    <location>
        <begin position="24"/>
        <end position="49"/>
    </location>
</feature>
<feature type="transmembrane region" description="Helical" evidence="1">
    <location>
        <begin position="196"/>
        <end position="221"/>
    </location>
</feature>
<keyword evidence="1" id="KW-0472">Membrane</keyword>
<evidence type="ECO:0000313" key="2">
    <source>
        <dbReference type="EMBL" id="MFC4526213.1"/>
    </source>
</evidence>
<evidence type="ECO:0000256" key="1">
    <source>
        <dbReference type="SAM" id="Phobius"/>
    </source>
</evidence>
<name>A0ABV9C023_9GAMM</name>
<feature type="transmembrane region" description="Helical" evidence="1">
    <location>
        <begin position="128"/>
        <end position="149"/>
    </location>
</feature>
<feature type="transmembrane region" description="Helical" evidence="1">
    <location>
        <begin position="69"/>
        <end position="97"/>
    </location>
</feature>
<reference evidence="3" key="1">
    <citation type="journal article" date="2019" name="Int. J. Syst. Evol. Microbiol.">
        <title>The Global Catalogue of Microorganisms (GCM) 10K type strain sequencing project: providing services to taxonomists for standard genome sequencing and annotation.</title>
        <authorList>
            <consortium name="The Broad Institute Genomics Platform"/>
            <consortium name="The Broad Institute Genome Sequencing Center for Infectious Disease"/>
            <person name="Wu L."/>
            <person name="Ma J."/>
        </authorList>
    </citation>
    <scope>NUCLEOTIDE SEQUENCE [LARGE SCALE GENOMIC DNA]</scope>
    <source>
        <strain evidence="3">CCM 4481</strain>
    </source>
</reference>
<accession>A0ABV9C023</accession>
<feature type="transmembrane region" description="Helical" evidence="1">
    <location>
        <begin position="241"/>
        <end position="260"/>
    </location>
</feature>
<dbReference type="RefSeq" id="WP_266150970.1">
    <property type="nucleotide sequence ID" value="NZ_CP064028.1"/>
</dbReference>
<dbReference type="PANTHER" id="PTHR43471">
    <property type="entry name" value="ABC TRANSPORTER PERMEASE"/>
    <property type="match status" value="1"/>
</dbReference>
<dbReference type="Proteomes" id="UP001595961">
    <property type="component" value="Unassembled WGS sequence"/>
</dbReference>
<comment type="caution">
    <text evidence="2">The sequence shown here is derived from an EMBL/GenBank/DDBJ whole genome shotgun (WGS) entry which is preliminary data.</text>
</comment>
<keyword evidence="1" id="KW-0812">Transmembrane</keyword>
<proteinExistence type="predicted"/>
<keyword evidence="3" id="KW-1185">Reference proteome</keyword>
<organism evidence="2 3">
    <name type="scientific">Dyella halodurans</name>
    <dbReference type="NCBI Taxonomy" id="1920171"/>
    <lineage>
        <taxon>Bacteria</taxon>
        <taxon>Pseudomonadati</taxon>
        <taxon>Pseudomonadota</taxon>
        <taxon>Gammaproteobacteria</taxon>
        <taxon>Lysobacterales</taxon>
        <taxon>Rhodanobacteraceae</taxon>
        <taxon>Dyella</taxon>
    </lineage>
</organism>
<evidence type="ECO:0000313" key="3">
    <source>
        <dbReference type="Proteomes" id="UP001595961"/>
    </source>
</evidence>
<keyword evidence="1" id="KW-1133">Transmembrane helix</keyword>
<dbReference type="EMBL" id="JBHSGA010000011">
    <property type="protein sequence ID" value="MFC4526213.1"/>
    <property type="molecule type" value="Genomic_DNA"/>
</dbReference>